<protein>
    <submittedName>
        <fullName evidence="1">Sigma-70 family RNA polymerase sigma factor</fullName>
    </submittedName>
</protein>
<dbReference type="NCBIfam" id="TIGR02937">
    <property type="entry name" value="sigma70-ECF"/>
    <property type="match status" value="1"/>
</dbReference>
<gene>
    <name evidence="1" type="ORF">ACE5IX_16480</name>
</gene>
<comment type="caution">
    <text evidence="1">The sequence shown here is derived from an EMBL/GenBank/DDBJ whole genome shotgun (WGS) entry which is preliminary data.</text>
</comment>
<evidence type="ECO:0000313" key="2">
    <source>
        <dbReference type="Proteomes" id="UP001580391"/>
    </source>
</evidence>
<organism evidence="1 2">
    <name type="scientific">Leptospira wolffii</name>
    <dbReference type="NCBI Taxonomy" id="409998"/>
    <lineage>
        <taxon>Bacteria</taxon>
        <taxon>Pseudomonadati</taxon>
        <taxon>Spirochaetota</taxon>
        <taxon>Spirochaetia</taxon>
        <taxon>Leptospirales</taxon>
        <taxon>Leptospiraceae</taxon>
        <taxon>Leptospira</taxon>
    </lineage>
</organism>
<reference evidence="1 2" key="1">
    <citation type="submission" date="2024-09" db="EMBL/GenBank/DDBJ databases">
        <title>Taxonomic and Genotyping Characterization of Leptospira Strains isolated from Multiple Sources in Colombia highlights the importance of intermediate species.</title>
        <authorList>
            <person name="Torres Higuera L."/>
            <person name="Rojas Tapias D."/>
            <person name="Jimenez Velasquez S."/>
            <person name="Renjifo Ibanez C."/>
        </authorList>
    </citation>
    <scope>NUCLEOTIDE SEQUENCE [LARGE SCALE GENOMIC DNA]</scope>
    <source>
        <strain evidence="1 2">Lep080</strain>
    </source>
</reference>
<keyword evidence="2" id="KW-1185">Reference proteome</keyword>
<sequence>MLRNWEKDSRLSLSVEAYFRSGDTGEFLTEASKWIWSFGRFRFGLDEDDCAEIVLHFVKDAEHILKNFRDQGYRNFPAFFTSCIRNRSLNERRKKSRRSRSEFITDALYEERFKNPREIPFWKEILEERDRSLELVRSALEELDPKVSLIVKMKHRISLDLREVRVLNRKLRKIPISLREYYREEEDEITRRRLQRKRAVDRLGELYQILNNADFRNLDKWKDCRAGWMSRRSSVPEERSFRKIAYYLGASEHTIRRYYYGAIVSFRKRMELKNIDLREAA</sequence>
<accession>A0ABV5BS17</accession>
<proteinExistence type="predicted"/>
<dbReference type="RefSeq" id="WP_375517554.1">
    <property type="nucleotide sequence ID" value="NZ_JBHILI010000011.1"/>
</dbReference>
<name>A0ABV5BS17_9LEPT</name>
<dbReference type="InterPro" id="IPR014284">
    <property type="entry name" value="RNA_pol_sigma-70_dom"/>
</dbReference>
<dbReference type="Proteomes" id="UP001580391">
    <property type="component" value="Unassembled WGS sequence"/>
</dbReference>
<dbReference type="EMBL" id="JBHILJ010000010">
    <property type="protein sequence ID" value="MFB5738118.1"/>
    <property type="molecule type" value="Genomic_DNA"/>
</dbReference>
<evidence type="ECO:0000313" key="1">
    <source>
        <dbReference type="EMBL" id="MFB5738118.1"/>
    </source>
</evidence>